<protein>
    <submittedName>
        <fullName evidence="1">Uncharacterized protein</fullName>
    </submittedName>
</protein>
<keyword evidence="2" id="KW-1185">Reference proteome</keyword>
<dbReference type="EMBL" id="BAAANT010000018">
    <property type="protein sequence ID" value="GAA2145982.1"/>
    <property type="molecule type" value="Genomic_DNA"/>
</dbReference>
<gene>
    <name evidence="1" type="ORF">GCM10009760_35260</name>
</gene>
<evidence type="ECO:0000313" key="2">
    <source>
        <dbReference type="Proteomes" id="UP001422759"/>
    </source>
</evidence>
<reference evidence="1 2" key="1">
    <citation type="journal article" date="2019" name="Int. J. Syst. Evol. Microbiol.">
        <title>The Global Catalogue of Microorganisms (GCM) 10K type strain sequencing project: providing services to taxonomists for standard genome sequencing and annotation.</title>
        <authorList>
            <consortium name="The Broad Institute Genomics Platform"/>
            <consortium name="The Broad Institute Genome Sequencing Center for Infectious Disease"/>
            <person name="Wu L."/>
            <person name="Ma J."/>
        </authorList>
    </citation>
    <scope>NUCLEOTIDE SEQUENCE [LARGE SCALE GENOMIC DNA]</scope>
    <source>
        <strain evidence="1 2">JCM 14560</strain>
    </source>
</reference>
<dbReference type="Proteomes" id="UP001422759">
    <property type="component" value="Unassembled WGS sequence"/>
</dbReference>
<evidence type="ECO:0000313" key="1">
    <source>
        <dbReference type="EMBL" id="GAA2145982.1"/>
    </source>
</evidence>
<organism evidence="1 2">
    <name type="scientific">Kitasatospora kazusensis</name>
    <dbReference type="NCBI Taxonomy" id="407974"/>
    <lineage>
        <taxon>Bacteria</taxon>
        <taxon>Bacillati</taxon>
        <taxon>Actinomycetota</taxon>
        <taxon>Actinomycetes</taxon>
        <taxon>Kitasatosporales</taxon>
        <taxon>Streptomycetaceae</taxon>
        <taxon>Kitasatospora</taxon>
    </lineage>
</organism>
<comment type="caution">
    <text evidence="1">The sequence shown here is derived from an EMBL/GenBank/DDBJ whole genome shotgun (WGS) entry which is preliminary data.</text>
</comment>
<dbReference type="RefSeq" id="WP_344465994.1">
    <property type="nucleotide sequence ID" value="NZ_BAAANT010000018.1"/>
</dbReference>
<sequence>MRIPDFTAEATLYRTAGHYRSTRRTMAPGRLVVPQDDETGVCDWECDTMPELCPACYGSPSARWSYTCQTCLAKCHRDCSSYSPRSR</sequence>
<name>A0ABN2ZQL8_9ACTN</name>
<proteinExistence type="predicted"/>
<accession>A0ABN2ZQL8</accession>